<dbReference type="InterPro" id="IPR016030">
    <property type="entry name" value="CblAdoTrfase-like"/>
</dbReference>
<dbReference type="GO" id="GO:0005524">
    <property type="term" value="F:ATP binding"/>
    <property type="evidence" value="ECO:0007669"/>
    <property type="project" value="UniProtKB-UniRule"/>
</dbReference>
<dbReference type="Pfam" id="PF01923">
    <property type="entry name" value="Cob_adeno_trans"/>
    <property type="match status" value="1"/>
</dbReference>
<feature type="domain" description="Cobalamin adenosyltransferase-like" evidence="16">
    <location>
        <begin position="7"/>
        <end position="175"/>
    </location>
</feature>
<keyword evidence="8 15" id="KW-0547">Nucleotide-binding</keyword>
<dbReference type="EC" id="2.5.1.17" evidence="4 15"/>
<dbReference type="GO" id="GO:0005737">
    <property type="term" value="C:cytoplasm"/>
    <property type="evidence" value="ECO:0007669"/>
    <property type="project" value="UniProtKB-SubCell"/>
</dbReference>
<dbReference type="FunFam" id="1.20.1200.10:FF:000003">
    <property type="entry name" value="ATP:cob(I)alamin adenosyltransferase"/>
    <property type="match status" value="1"/>
</dbReference>
<dbReference type="GO" id="GO:0009236">
    <property type="term" value="P:cobalamin biosynthetic process"/>
    <property type="evidence" value="ECO:0007669"/>
    <property type="project" value="UniProtKB-UniRule"/>
</dbReference>
<reference evidence="17" key="1">
    <citation type="journal article" date="2014" name="Int. J. Syst. Evol. Microbiol.">
        <title>Complete genome sequence of Corynebacterium casei LMG S-19264T (=DSM 44701T), isolated from a smear-ripened cheese.</title>
        <authorList>
            <consortium name="US DOE Joint Genome Institute (JGI-PGF)"/>
            <person name="Walter F."/>
            <person name="Albersmeier A."/>
            <person name="Kalinowski J."/>
            <person name="Ruckert C."/>
        </authorList>
    </citation>
    <scope>NUCLEOTIDE SEQUENCE</scope>
    <source>
        <strain evidence="17">KCTC 32513</strain>
    </source>
</reference>
<dbReference type="PANTHER" id="PTHR12213">
    <property type="entry name" value="CORRINOID ADENOSYLTRANSFERASE"/>
    <property type="match status" value="1"/>
</dbReference>
<evidence type="ECO:0000256" key="15">
    <source>
        <dbReference type="RuleBase" id="RU366026"/>
    </source>
</evidence>
<evidence type="ECO:0000256" key="2">
    <source>
        <dbReference type="ARBA" id="ARBA00005121"/>
    </source>
</evidence>
<sequence>MVKLNKIYTRTGDDGSTGLVDGSRLSKDSARVCAYGDVDETNSVIGLVRLHLTHTGLNQILARIQNELFDLGADLATPLPAKGDADSEYALRIVASQVTQLETDLDALNADMSALTSFILPGGSAPAAYLHQARTVARRAERMMVTLADDTAVNPHALAYINRLSDFLFVAARWCNDQGADDVLWAPGASR</sequence>
<evidence type="ECO:0000256" key="9">
    <source>
        <dbReference type="ARBA" id="ARBA00022840"/>
    </source>
</evidence>
<comment type="catalytic activity">
    <reaction evidence="13 15">
        <text>2 cob(II)yrinate a,c diamide + reduced [electron-transfer flavoprotein] + 2 ATP = 2 adenosylcob(III)yrinate a,c-diamide + 2 triphosphate + oxidized [electron-transfer flavoprotein] + 3 H(+)</text>
        <dbReference type="Rhea" id="RHEA:11528"/>
        <dbReference type="Rhea" id="RHEA-COMP:10685"/>
        <dbReference type="Rhea" id="RHEA-COMP:10686"/>
        <dbReference type="ChEBI" id="CHEBI:15378"/>
        <dbReference type="ChEBI" id="CHEBI:18036"/>
        <dbReference type="ChEBI" id="CHEBI:30616"/>
        <dbReference type="ChEBI" id="CHEBI:57692"/>
        <dbReference type="ChEBI" id="CHEBI:58307"/>
        <dbReference type="ChEBI" id="CHEBI:58503"/>
        <dbReference type="ChEBI" id="CHEBI:58537"/>
        <dbReference type="EC" id="2.5.1.17"/>
    </reaction>
</comment>
<keyword evidence="9 15" id="KW-0067">ATP-binding</keyword>
<comment type="subcellular location">
    <subcellularLocation>
        <location evidence="1">Cytoplasm</location>
    </subcellularLocation>
</comment>
<dbReference type="EMBL" id="BMZH01000005">
    <property type="protein sequence ID" value="GHA93002.1"/>
    <property type="molecule type" value="Genomic_DNA"/>
</dbReference>
<dbReference type="UniPathway" id="UPA00148">
    <property type="reaction ID" value="UER00233"/>
</dbReference>
<dbReference type="RefSeq" id="WP_189497053.1">
    <property type="nucleotide sequence ID" value="NZ_BMZH01000005.1"/>
</dbReference>
<organism evidence="17 18">
    <name type="scientific">Algimonas arctica</name>
    <dbReference type="NCBI Taxonomy" id="1479486"/>
    <lineage>
        <taxon>Bacteria</taxon>
        <taxon>Pseudomonadati</taxon>
        <taxon>Pseudomonadota</taxon>
        <taxon>Alphaproteobacteria</taxon>
        <taxon>Maricaulales</taxon>
        <taxon>Robiginitomaculaceae</taxon>
        <taxon>Algimonas</taxon>
    </lineage>
</organism>
<evidence type="ECO:0000256" key="5">
    <source>
        <dbReference type="ARBA" id="ARBA00020963"/>
    </source>
</evidence>
<keyword evidence="15" id="KW-0169">Cobalamin biosynthesis</keyword>
<dbReference type="PANTHER" id="PTHR12213:SF0">
    <property type="entry name" value="CORRINOID ADENOSYLTRANSFERASE MMAB"/>
    <property type="match status" value="1"/>
</dbReference>
<evidence type="ECO:0000256" key="12">
    <source>
        <dbReference type="ARBA" id="ARBA00033354"/>
    </source>
</evidence>
<dbReference type="InterPro" id="IPR036451">
    <property type="entry name" value="CblAdoTrfase-like_sf"/>
</dbReference>
<evidence type="ECO:0000313" key="18">
    <source>
        <dbReference type="Proteomes" id="UP000634004"/>
    </source>
</evidence>
<gene>
    <name evidence="17" type="ORF">GCM10009069_15060</name>
</gene>
<evidence type="ECO:0000256" key="7">
    <source>
        <dbReference type="ARBA" id="ARBA00022679"/>
    </source>
</evidence>
<protein>
    <recommendedName>
        <fullName evidence="5 15">Corrinoid adenosyltransferase</fullName>
        <ecNumber evidence="4 15">2.5.1.17</ecNumber>
    </recommendedName>
    <alternativeName>
        <fullName evidence="10 15">Cob(II)alamin adenosyltransferase</fullName>
    </alternativeName>
    <alternativeName>
        <fullName evidence="12 15">Cob(II)yrinic acid a,c-diamide adenosyltransferase</fullName>
    </alternativeName>
    <alternativeName>
        <fullName evidence="11 15">Cobinamide/cobalamin adenosyltransferase</fullName>
    </alternativeName>
</protein>
<evidence type="ECO:0000256" key="13">
    <source>
        <dbReference type="ARBA" id="ARBA00048555"/>
    </source>
</evidence>
<evidence type="ECO:0000256" key="1">
    <source>
        <dbReference type="ARBA" id="ARBA00004496"/>
    </source>
</evidence>
<evidence type="ECO:0000256" key="8">
    <source>
        <dbReference type="ARBA" id="ARBA00022741"/>
    </source>
</evidence>
<evidence type="ECO:0000256" key="14">
    <source>
        <dbReference type="ARBA" id="ARBA00048692"/>
    </source>
</evidence>
<name>A0A8J3CS43_9PROT</name>
<comment type="catalytic activity">
    <reaction evidence="14 15">
        <text>2 cob(II)alamin + reduced [electron-transfer flavoprotein] + 2 ATP = 2 adenosylcob(III)alamin + 2 triphosphate + oxidized [electron-transfer flavoprotein] + 3 H(+)</text>
        <dbReference type="Rhea" id="RHEA:28671"/>
        <dbReference type="Rhea" id="RHEA-COMP:10685"/>
        <dbReference type="Rhea" id="RHEA-COMP:10686"/>
        <dbReference type="ChEBI" id="CHEBI:15378"/>
        <dbReference type="ChEBI" id="CHEBI:16304"/>
        <dbReference type="ChEBI" id="CHEBI:18036"/>
        <dbReference type="ChEBI" id="CHEBI:18408"/>
        <dbReference type="ChEBI" id="CHEBI:30616"/>
        <dbReference type="ChEBI" id="CHEBI:57692"/>
        <dbReference type="ChEBI" id="CHEBI:58307"/>
        <dbReference type="EC" id="2.5.1.17"/>
    </reaction>
</comment>
<keyword evidence="7 15" id="KW-0808">Transferase</keyword>
<dbReference type="Proteomes" id="UP000634004">
    <property type="component" value="Unassembled WGS sequence"/>
</dbReference>
<dbReference type="SUPFAM" id="SSF89028">
    <property type="entry name" value="Cobalamin adenosyltransferase-like"/>
    <property type="match status" value="1"/>
</dbReference>
<keyword evidence="6" id="KW-0963">Cytoplasm</keyword>
<evidence type="ECO:0000256" key="10">
    <source>
        <dbReference type="ARBA" id="ARBA00031529"/>
    </source>
</evidence>
<evidence type="ECO:0000256" key="6">
    <source>
        <dbReference type="ARBA" id="ARBA00022490"/>
    </source>
</evidence>
<evidence type="ECO:0000259" key="16">
    <source>
        <dbReference type="Pfam" id="PF01923"/>
    </source>
</evidence>
<accession>A0A8J3CS43</accession>
<evidence type="ECO:0000256" key="3">
    <source>
        <dbReference type="ARBA" id="ARBA00007487"/>
    </source>
</evidence>
<reference evidence="17" key="2">
    <citation type="submission" date="2020-09" db="EMBL/GenBank/DDBJ databases">
        <authorList>
            <person name="Sun Q."/>
            <person name="Kim S."/>
        </authorList>
    </citation>
    <scope>NUCLEOTIDE SEQUENCE</scope>
    <source>
        <strain evidence="17">KCTC 32513</strain>
    </source>
</reference>
<comment type="caution">
    <text evidence="17">The sequence shown here is derived from an EMBL/GenBank/DDBJ whole genome shotgun (WGS) entry which is preliminary data.</text>
</comment>
<dbReference type="GO" id="GO:0008817">
    <property type="term" value="F:corrinoid adenosyltransferase activity"/>
    <property type="evidence" value="ECO:0007669"/>
    <property type="project" value="UniProtKB-UniRule"/>
</dbReference>
<comment type="similarity">
    <text evidence="3 15">Belongs to the Cob(I)alamin adenosyltransferase family.</text>
</comment>
<evidence type="ECO:0000256" key="11">
    <source>
        <dbReference type="ARBA" id="ARBA00033334"/>
    </source>
</evidence>
<dbReference type="Gene3D" id="1.20.1200.10">
    <property type="entry name" value="Cobalamin adenosyltransferase-like"/>
    <property type="match status" value="1"/>
</dbReference>
<proteinExistence type="inferred from homology"/>
<dbReference type="NCBIfam" id="TIGR00636">
    <property type="entry name" value="PduO_Nterm"/>
    <property type="match status" value="1"/>
</dbReference>
<dbReference type="InterPro" id="IPR029499">
    <property type="entry name" value="PduO-typ"/>
</dbReference>
<keyword evidence="18" id="KW-1185">Reference proteome</keyword>
<evidence type="ECO:0000256" key="4">
    <source>
        <dbReference type="ARBA" id="ARBA00012454"/>
    </source>
</evidence>
<dbReference type="AlphaFoldDB" id="A0A8J3CS43"/>
<evidence type="ECO:0000313" key="17">
    <source>
        <dbReference type="EMBL" id="GHA93002.1"/>
    </source>
</evidence>
<comment type="pathway">
    <text evidence="2 15">Cofactor biosynthesis; adenosylcobalamin biosynthesis; adenosylcobalamin from cob(II)yrinate a,c-diamide: step 2/7.</text>
</comment>